<dbReference type="Proteomes" id="UP001144256">
    <property type="component" value="Unassembled WGS sequence"/>
</dbReference>
<reference evidence="2" key="1">
    <citation type="submission" date="2022-06" db="EMBL/GenBank/DDBJ databases">
        <title>Vallitalea longa sp. nov., an anaerobic bacterium isolated from marine sediment.</title>
        <authorList>
            <person name="Hirano S."/>
            <person name="Terahara T."/>
            <person name="Mori K."/>
            <person name="Hamada M."/>
            <person name="Matsumoto R."/>
            <person name="Kobayashi T."/>
        </authorList>
    </citation>
    <scope>NUCLEOTIDE SEQUENCE</scope>
    <source>
        <strain evidence="2">SH18-1</strain>
    </source>
</reference>
<name>A0A9W5YDM9_9FIRM</name>
<dbReference type="AlphaFoldDB" id="A0A9W5YDM9"/>
<feature type="transmembrane region" description="Helical" evidence="1">
    <location>
        <begin position="97"/>
        <end position="118"/>
    </location>
</feature>
<evidence type="ECO:0000256" key="1">
    <source>
        <dbReference type="SAM" id="Phobius"/>
    </source>
</evidence>
<feature type="transmembrane region" description="Helical" evidence="1">
    <location>
        <begin position="124"/>
        <end position="140"/>
    </location>
</feature>
<evidence type="ECO:0000313" key="2">
    <source>
        <dbReference type="EMBL" id="GKX31572.1"/>
    </source>
</evidence>
<keyword evidence="1" id="KW-1133">Transmembrane helix</keyword>
<dbReference type="CDD" id="cd21807">
    <property type="entry name" value="ABC-2_lan_permease_MutE_EpiE-like"/>
    <property type="match status" value="1"/>
</dbReference>
<keyword evidence="3" id="KW-1185">Reference proteome</keyword>
<keyword evidence="1" id="KW-0472">Membrane</keyword>
<sequence length="242" mass="27027">MKELVFAEYQKYKRTFTKKLIWLAPTFTLLISILLGLGRLSQQGSYNWWCLMILPGTITLICVSIAKKDKRKLNYRSILSLPISPETVWLGKIGTGVFLHFITCSIFFLGVTIGGVVFGSSISLLRSAAGSMVLFITFLWQIPLCMFLSERLGLFLTVGINIAANMISTIFISTESSWWIPYAIPSRLMCPIIKVMPNGLSVPPNDPLLSTSVILPGILITLIMFVVLSLLTELPYRKLEAK</sequence>
<organism evidence="2 3">
    <name type="scientific">Vallitalea longa</name>
    <dbReference type="NCBI Taxonomy" id="2936439"/>
    <lineage>
        <taxon>Bacteria</taxon>
        <taxon>Bacillati</taxon>
        <taxon>Bacillota</taxon>
        <taxon>Clostridia</taxon>
        <taxon>Lachnospirales</taxon>
        <taxon>Vallitaleaceae</taxon>
        <taxon>Vallitalea</taxon>
    </lineage>
</organism>
<gene>
    <name evidence="2" type="ORF">SH1V18_40520</name>
</gene>
<dbReference type="InterPro" id="IPR021205">
    <property type="entry name" value="Lanti_perm_SpaE/MutE/EpiE-like"/>
</dbReference>
<keyword evidence="1" id="KW-0812">Transmembrane</keyword>
<feature type="transmembrane region" description="Helical" evidence="1">
    <location>
        <begin position="20"/>
        <end position="40"/>
    </location>
</feature>
<evidence type="ECO:0000313" key="3">
    <source>
        <dbReference type="Proteomes" id="UP001144256"/>
    </source>
</evidence>
<feature type="transmembrane region" description="Helical" evidence="1">
    <location>
        <begin position="213"/>
        <end position="232"/>
    </location>
</feature>
<dbReference type="EMBL" id="BRLB01000019">
    <property type="protein sequence ID" value="GKX31572.1"/>
    <property type="molecule type" value="Genomic_DNA"/>
</dbReference>
<comment type="caution">
    <text evidence="2">The sequence shown here is derived from an EMBL/GenBank/DDBJ whole genome shotgun (WGS) entry which is preliminary data.</text>
</comment>
<feature type="transmembrane region" description="Helical" evidence="1">
    <location>
        <begin position="46"/>
        <end position="66"/>
    </location>
</feature>
<dbReference type="RefSeq" id="WP_281818732.1">
    <property type="nucleotide sequence ID" value="NZ_BRLB01000019.1"/>
</dbReference>
<feature type="transmembrane region" description="Helical" evidence="1">
    <location>
        <begin position="152"/>
        <end position="172"/>
    </location>
</feature>
<proteinExistence type="predicted"/>
<accession>A0A9W5YDM9</accession>
<protein>
    <submittedName>
        <fullName evidence="2">Lantibiotic ABC transporter permease</fullName>
    </submittedName>
</protein>
<dbReference type="NCBIfam" id="TIGR03732">
    <property type="entry name" value="lanti_perm_MutE"/>
    <property type="match status" value="1"/>
</dbReference>